<protein>
    <recommendedName>
        <fullName evidence="3">Six-hairpin glycosidase</fullName>
    </recommendedName>
</protein>
<dbReference type="KEGG" id="eao:BD94_1341"/>
<dbReference type="eggNOG" id="ENOG502ZC7A">
    <property type="taxonomic scope" value="Bacteria"/>
</dbReference>
<dbReference type="InterPro" id="IPR008928">
    <property type="entry name" value="6-hairpin_glycosidase_sf"/>
</dbReference>
<evidence type="ECO:0008006" key="3">
    <source>
        <dbReference type="Google" id="ProtNLM"/>
    </source>
</evidence>
<dbReference type="STRING" id="1338011.BD94_1341"/>
<dbReference type="AlphaFoldDB" id="A0A077EC71"/>
<dbReference type="SUPFAM" id="SSF48208">
    <property type="entry name" value="Six-hairpin glycosidases"/>
    <property type="match status" value="1"/>
</dbReference>
<dbReference type="EMBL" id="CP007547">
    <property type="protein sequence ID" value="AIL45116.1"/>
    <property type="molecule type" value="Genomic_DNA"/>
</dbReference>
<gene>
    <name evidence="1" type="ORF">BD94_1341</name>
</gene>
<dbReference type="RefSeq" id="WP_024565060.1">
    <property type="nucleotide sequence ID" value="NZ_CP007547.1"/>
</dbReference>
<sequence length="675" mass="78314">MKLKNTLFLFLTITYVGIFAQFNVTVNKQTGAITSITNFKDPDKMNWIISSSDGNNPWQQQNQDWGMGKYKSSDKDSLYKWEIPEYSKIIGNTTSLSYHTKSLNINVNRQSEGEYYTETYIFSNNTNKTINISEIQVFTPFNDNYPDAKTCATNRCNAHIWTGMHSSYINALRMNGRGPHLGLVLTKGAFQSYSIENRNTNKDGGWSNSRGTMAMNIENFSLRPGQSYTLQWKLFWHKGWDDFYEKAKKLGFVRVNVNKYVISEGEKLEIGIDAKKTTQIKQNSIVLTGNKPGEYQQKIEYNNGKKYTFINYLVISSPKEILEKRAHFIVNNQQMNDSNDQRYGAYMVYDNELNKILTDPSKSVSPADRNEGAERLGMGVFITKWLQHSKDEKIKESLLKYLKFVRTKLQDTDYKTYSYATKNSYPRGYNYPWVASLYLEAFKLTNNRQYLLDYYGTMKKFFKDYGHHFYGIDIRIKEGIEALSSAGMQAEKEALLNDYKLFGDFIIKNGIYYPKHEVNYEQSIVAPAVASLCELYLVTKEEKYLTAAKLQMPSLEAFNGKQPDVHLYDIGIRHWDGYWFGKGELLGDTMPHYWSALTAIAFYRYFQCTQEKNYEQRAIGIVENNLLNFKENGKASCAYLYPQTINGKPGKYYDAYANDQDWALVYYLDIMYNQK</sequence>
<dbReference type="Proteomes" id="UP000028933">
    <property type="component" value="Chromosome"/>
</dbReference>
<evidence type="ECO:0000313" key="2">
    <source>
        <dbReference type="Proteomes" id="UP000028933"/>
    </source>
</evidence>
<reference evidence="1 2" key="1">
    <citation type="journal article" date="2013" name="Lancet">
        <title>First case of E anophelis outbreak in an intensive-care unit.</title>
        <authorList>
            <person name="Teo J."/>
            <person name="Tan S.Y."/>
            <person name="Tay M."/>
            <person name="Ding Y."/>
            <person name="Kjelleberg S."/>
            <person name="Givskov M."/>
            <person name="Lin R.T."/>
            <person name="Yang L."/>
        </authorList>
    </citation>
    <scope>NUCLEOTIDE SEQUENCE [LARGE SCALE GENOMIC DNA]</scope>
    <source>
        <strain evidence="1 2">NUHP1</strain>
    </source>
</reference>
<evidence type="ECO:0000313" key="1">
    <source>
        <dbReference type="EMBL" id="AIL45116.1"/>
    </source>
</evidence>
<proteinExistence type="predicted"/>
<organism evidence="1 2">
    <name type="scientific">Elizabethkingia anophelis NUHP1</name>
    <dbReference type="NCBI Taxonomy" id="1338011"/>
    <lineage>
        <taxon>Bacteria</taxon>
        <taxon>Pseudomonadati</taxon>
        <taxon>Bacteroidota</taxon>
        <taxon>Flavobacteriia</taxon>
        <taxon>Flavobacteriales</taxon>
        <taxon>Weeksellaceae</taxon>
        <taxon>Elizabethkingia</taxon>
    </lineage>
</organism>
<accession>A0A077EC71</accession>
<dbReference type="GO" id="GO:0005975">
    <property type="term" value="P:carbohydrate metabolic process"/>
    <property type="evidence" value="ECO:0007669"/>
    <property type="project" value="InterPro"/>
</dbReference>
<name>A0A077EC71_9FLAO</name>
<dbReference type="HOGENOM" id="CLU_014083_0_0_10"/>